<evidence type="ECO:0000313" key="3">
    <source>
        <dbReference type="Proteomes" id="UP000320231"/>
    </source>
</evidence>
<dbReference type="AlphaFoldDB" id="A0A455USA4"/>
<reference evidence="2 3" key="1">
    <citation type="journal article" date="2019" name="Microbiol. Resour. Announc.">
        <title>Complete Genome Sequence of Halomonas sulfidaeris Strain Esulfide1 Isolated from a Metal Sulfide Rock at a Depth of 2,200 Meters, Obtained Using Nanopore Sequencing.</title>
        <authorList>
            <person name="Saito M."/>
            <person name="Nishigata A."/>
            <person name="Galipon J."/>
            <person name="Arakawa K."/>
        </authorList>
    </citation>
    <scope>NUCLEOTIDE SEQUENCE [LARGE SCALE GENOMIC DNA]</scope>
    <source>
        <strain evidence="2 3">ATCC BAA-803</strain>
        <plasmid evidence="3">pbaa-803-a dna</plasmid>
    </source>
</reference>
<evidence type="ECO:0000313" key="2">
    <source>
        <dbReference type="EMBL" id="BBI65684.1"/>
    </source>
</evidence>
<sequence>MLKPFDPDLVDWLMESFRDQGIDVRTQTNVDAIERRPPAIVFAPPRMARPARLM</sequence>
<dbReference type="InterPro" id="IPR036188">
    <property type="entry name" value="FAD/NAD-bd_sf"/>
</dbReference>
<dbReference type="Proteomes" id="UP000320231">
    <property type="component" value="Plasmid pBAA-803-A"/>
</dbReference>
<feature type="domain" description="Pyridine nucleotide-disulphide oxidoreductase N-terminal" evidence="1">
    <location>
        <begin position="2"/>
        <end position="35"/>
    </location>
</feature>
<dbReference type="EMBL" id="AP019515">
    <property type="protein sequence ID" value="BBI65684.1"/>
    <property type="molecule type" value="Genomic_DNA"/>
</dbReference>
<proteinExistence type="predicted"/>
<geneLocation type="plasmid" evidence="3">
    <name>pbaa-803-a dna</name>
</geneLocation>
<evidence type="ECO:0000259" key="1">
    <source>
        <dbReference type="Pfam" id="PF00070"/>
    </source>
</evidence>
<protein>
    <recommendedName>
        <fullName evidence="1">Pyridine nucleotide-disulphide oxidoreductase N-terminal domain-containing protein</fullName>
    </recommendedName>
</protein>
<dbReference type="KEGG" id="hsr:HSBAA_PA_2870"/>
<dbReference type="SUPFAM" id="SSF51905">
    <property type="entry name" value="FAD/NAD(P)-binding domain"/>
    <property type="match status" value="1"/>
</dbReference>
<name>A0A455USA4_9GAMM</name>
<gene>
    <name evidence="2" type="ORF">HSBAA_PA_2870</name>
</gene>
<keyword evidence="2" id="KW-0614">Plasmid</keyword>
<organism evidence="2 3">
    <name type="scientific">Vreelandella sulfidaeris</name>
    <dbReference type="NCBI Taxonomy" id="115553"/>
    <lineage>
        <taxon>Bacteria</taxon>
        <taxon>Pseudomonadati</taxon>
        <taxon>Pseudomonadota</taxon>
        <taxon>Gammaproteobacteria</taxon>
        <taxon>Oceanospirillales</taxon>
        <taxon>Halomonadaceae</taxon>
        <taxon>Vreelandella</taxon>
    </lineage>
</organism>
<accession>A0A455USA4</accession>
<dbReference type="Pfam" id="PF00070">
    <property type="entry name" value="Pyr_redox"/>
    <property type="match status" value="1"/>
</dbReference>
<dbReference type="InterPro" id="IPR039648">
    <property type="entry name" value="DHPH_N"/>
</dbReference>